<dbReference type="Proteomes" id="UP000744980">
    <property type="component" value="Unassembled WGS sequence"/>
</dbReference>
<evidence type="ECO:0000256" key="4">
    <source>
        <dbReference type="ARBA" id="ARBA00022989"/>
    </source>
</evidence>
<feature type="transmembrane region" description="Helical" evidence="6">
    <location>
        <begin position="30"/>
        <end position="50"/>
    </location>
</feature>
<keyword evidence="2" id="KW-1003">Cell membrane</keyword>
<feature type="domain" description="Prepilin type IV endopeptidase peptidase" evidence="7">
    <location>
        <begin position="9"/>
        <end position="112"/>
    </location>
</feature>
<keyword evidence="5 6" id="KW-0472">Membrane</keyword>
<evidence type="ECO:0000256" key="3">
    <source>
        <dbReference type="ARBA" id="ARBA00022692"/>
    </source>
</evidence>
<evidence type="ECO:0000256" key="1">
    <source>
        <dbReference type="ARBA" id="ARBA00004651"/>
    </source>
</evidence>
<protein>
    <submittedName>
        <fullName evidence="8">Peptidase</fullName>
    </submittedName>
</protein>
<dbReference type="InterPro" id="IPR000045">
    <property type="entry name" value="Prepilin_IV_endopep_pep"/>
</dbReference>
<sequence length="170" mass="17892">MIVAAIFVVFPFCLALSAFSDAFTMTIPNRVPIVLIATFTIVAPLAGLGIPEIALHIATALTVFGLCFCLFALGTMGGGDAKLLTACALWFGANSSLLEFLLSVSLFGGVLTVAILFLRAHEDFILPSRIPMPRLLFTATKIPYGIAIAAGGFVAYPSSPLVRMALSSLH</sequence>
<evidence type="ECO:0000313" key="9">
    <source>
        <dbReference type="Proteomes" id="UP000744980"/>
    </source>
</evidence>
<proteinExistence type="predicted"/>
<dbReference type="EMBL" id="WXFA01000002">
    <property type="protein sequence ID" value="MBM3089765.1"/>
    <property type="molecule type" value="Genomic_DNA"/>
</dbReference>
<dbReference type="Pfam" id="PF01478">
    <property type="entry name" value="Peptidase_A24"/>
    <property type="match status" value="1"/>
</dbReference>
<comment type="caution">
    <text evidence="8">The sequence shown here is derived from an EMBL/GenBank/DDBJ whole genome shotgun (WGS) entry which is preliminary data.</text>
</comment>
<evidence type="ECO:0000256" key="6">
    <source>
        <dbReference type="SAM" id="Phobius"/>
    </source>
</evidence>
<feature type="transmembrane region" description="Helical" evidence="6">
    <location>
        <begin position="57"/>
        <end position="77"/>
    </location>
</feature>
<dbReference type="InterPro" id="IPR052218">
    <property type="entry name" value="Preflagellin_Peptidase"/>
</dbReference>
<evidence type="ECO:0000313" key="8">
    <source>
        <dbReference type="EMBL" id="MBM3089765.1"/>
    </source>
</evidence>
<evidence type="ECO:0000256" key="2">
    <source>
        <dbReference type="ARBA" id="ARBA00022475"/>
    </source>
</evidence>
<reference evidence="8 9" key="1">
    <citation type="submission" date="2020-01" db="EMBL/GenBank/DDBJ databases">
        <title>Draft genome assembly of Ensifer adhaerens T173.</title>
        <authorList>
            <person name="Craig J.E."/>
            <person name="Stinchcombe J.R."/>
        </authorList>
    </citation>
    <scope>NUCLEOTIDE SEQUENCE [LARGE SCALE GENOMIC DNA]</scope>
    <source>
        <strain evidence="8 9">T173</strain>
    </source>
</reference>
<dbReference type="RefSeq" id="WP_025425390.1">
    <property type="nucleotide sequence ID" value="NZ_CP083370.1"/>
</dbReference>
<dbReference type="PANTHER" id="PTHR36506">
    <property type="entry name" value="PREFLAGELLIN PEPTIDASE"/>
    <property type="match status" value="1"/>
</dbReference>
<dbReference type="Gene3D" id="1.20.120.1220">
    <property type="match status" value="1"/>
</dbReference>
<evidence type="ECO:0000256" key="5">
    <source>
        <dbReference type="ARBA" id="ARBA00023136"/>
    </source>
</evidence>
<name>A0AAW4FJB8_9HYPH</name>
<dbReference type="AlphaFoldDB" id="A0AAW4FJB8"/>
<dbReference type="GO" id="GO:0004190">
    <property type="term" value="F:aspartic-type endopeptidase activity"/>
    <property type="evidence" value="ECO:0007669"/>
    <property type="project" value="InterPro"/>
</dbReference>
<accession>A0AAW4FJB8</accession>
<keyword evidence="9" id="KW-1185">Reference proteome</keyword>
<evidence type="ECO:0000259" key="7">
    <source>
        <dbReference type="Pfam" id="PF01478"/>
    </source>
</evidence>
<keyword evidence="3 6" id="KW-0812">Transmembrane</keyword>
<feature type="transmembrane region" description="Helical" evidence="6">
    <location>
        <begin position="97"/>
        <end position="118"/>
    </location>
</feature>
<gene>
    <name evidence="8" type="ORF">GFB56_02910</name>
</gene>
<comment type="subcellular location">
    <subcellularLocation>
        <location evidence="1">Cell membrane</location>
        <topology evidence="1">Multi-pass membrane protein</topology>
    </subcellularLocation>
</comment>
<feature type="transmembrane region" description="Helical" evidence="6">
    <location>
        <begin position="139"/>
        <end position="156"/>
    </location>
</feature>
<keyword evidence="4 6" id="KW-1133">Transmembrane helix</keyword>
<dbReference type="PANTHER" id="PTHR36506:SF1">
    <property type="entry name" value="PREFLAGELLIN PEPTIDASE"/>
    <property type="match status" value="1"/>
</dbReference>
<dbReference type="GO" id="GO:0005886">
    <property type="term" value="C:plasma membrane"/>
    <property type="evidence" value="ECO:0007669"/>
    <property type="project" value="UniProtKB-SubCell"/>
</dbReference>
<organism evidence="8 9">
    <name type="scientific">Ensifer canadensis</name>
    <dbReference type="NCBI Taxonomy" id="555315"/>
    <lineage>
        <taxon>Bacteria</taxon>
        <taxon>Pseudomonadati</taxon>
        <taxon>Pseudomonadota</taxon>
        <taxon>Alphaproteobacteria</taxon>
        <taxon>Hyphomicrobiales</taxon>
        <taxon>Rhizobiaceae</taxon>
        <taxon>Sinorhizobium/Ensifer group</taxon>
        <taxon>Ensifer</taxon>
    </lineage>
</organism>